<proteinExistence type="predicted"/>
<evidence type="ECO:0000313" key="6">
    <source>
        <dbReference type="Proteomes" id="UP001235343"/>
    </source>
</evidence>
<evidence type="ECO:0000259" key="1">
    <source>
        <dbReference type="PROSITE" id="PS50112"/>
    </source>
</evidence>
<dbReference type="PROSITE" id="PS50887">
    <property type="entry name" value="GGDEF"/>
    <property type="match status" value="1"/>
</dbReference>
<dbReference type="SMART" id="SM00052">
    <property type="entry name" value="EAL"/>
    <property type="match status" value="1"/>
</dbReference>
<evidence type="ECO:0000259" key="2">
    <source>
        <dbReference type="PROSITE" id="PS50113"/>
    </source>
</evidence>
<organism evidence="5 6">
    <name type="scientific">Aquibacillus rhizosphaerae</name>
    <dbReference type="NCBI Taxonomy" id="3051431"/>
    <lineage>
        <taxon>Bacteria</taxon>
        <taxon>Bacillati</taxon>
        <taxon>Bacillota</taxon>
        <taxon>Bacilli</taxon>
        <taxon>Bacillales</taxon>
        <taxon>Bacillaceae</taxon>
        <taxon>Aquibacillus</taxon>
    </lineage>
</organism>
<dbReference type="InterPro" id="IPR029787">
    <property type="entry name" value="Nucleotide_cyclase"/>
</dbReference>
<dbReference type="InterPro" id="IPR035965">
    <property type="entry name" value="PAS-like_dom_sf"/>
</dbReference>
<gene>
    <name evidence="5" type="ORF">QQS35_06905</name>
</gene>
<evidence type="ECO:0000259" key="3">
    <source>
        <dbReference type="PROSITE" id="PS50883"/>
    </source>
</evidence>
<dbReference type="InterPro" id="IPR013655">
    <property type="entry name" value="PAS_fold_3"/>
</dbReference>
<dbReference type="CDD" id="cd01949">
    <property type="entry name" value="GGDEF"/>
    <property type="match status" value="1"/>
</dbReference>
<feature type="domain" description="GGDEF" evidence="4">
    <location>
        <begin position="292"/>
        <end position="425"/>
    </location>
</feature>
<dbReference type="EMBL" id="JASTZU010000024">
    <property type="protein sequence ID" value="MDL4840187.1"/>
    <property type="molecule type" value="Genomic_DNA"/>
</dbReference>
<dbReference type="Pfam" id="PF00563">
    <property type="entry name" value="EAL"/>
    <property type="match status" value="1"/>
</dbReference>
<evidence type="ECO:0000259" key="4">
    <source>
        <dbReference type="PROSITE" id="PS50887"/>
    </source>
</evidence>
<dbReference type="PROSITE" id="PS50113">
    <property type="entry name" value="PAC"/>
    <property type="match status" value="1"/>
</dbReference>
<keyword evidence="6" id="KW-1185">Reference proteome</keyword>
<dbReference type="SUPFAM" id="SSF55785">
    <property type="entry name" value="PYP-like sensor domain (PAS domain)"/>
    <property type="match status" value="2"/>
</dbReference>
<dbReference type="SUPFAM" id="SSF55073">
    <property type="entry name" value="Nucleotide cyclase"/>
    <property type="match status" value="1"/>
</dbReference>
<dbReference type="RefSeq" id="WP_285931192.1">
    <property type="nucleotide sequence ID" value="NZ_JASTZU010000024.1"/>
</dbReference>
<comment type="caution">
    <text evidence="5">The sequence shown here is derived from an EMBL/GenBank/DDBJ whole genome shotgun (WGS) entry which is preliminary data.</text>
</comment>
<protein>
    <submittedName>
        <fullName evidence="5">EAL domain-containing protein</fullName>
    </submittedName>
</protein>
<accession>A0ABT7L4S8</accession>
<dbReference type="NCBIfam" id="TIGR00229">
    <property type="entry name" value="sensory_box"/>
    <property type="match status" value="2"/>
</dbReference>
<dbReference type="Gene3D" id="3.30.450.20">
    <property type="entry name" value="PAS domain"/>
    <property type="match status" value="2"/>
</dbReference>
<dbReference type="SMART" id="SM00267">
    <property type="entry name" value="GGDEF"/>
    <property type="match status" value="1"/>
</dbReference>
<sequence>MNNQTRLKAYLKSNRFSYDKFIEIHSDAIYILDEHGVLIDYNQGLIELTGYYSEELMGKSYQSMLYPEDISKVGSFFNEAMDGKGKRRNFRIVHKSGEVKTVSIDAVPIKVDGDILGLFVIGKDITGWLEEIKQQNNKFQSLIKNSSDIISIINKNGEIVYFSDSLETVLGFKVEEMTGDLYQIMHPDDMDRARLALQEVLSKRPDQTVKIELRLKHKNGNWLDIQVIATNLVDDPDVKGIVINYRDITDLKSAQNEIQYIAYHDYLTGLPNRRFFEKSLEDQLILSKEEQTKLAVLFVDLDNFKSINDTLGHDSGDILLKTVAQTLERSVPKKAMVSRWGGDEFFIMIPNIAEVTEISEVANQIKHNLNDTFTHNQYEFVITGSIGISVFPESGQDKQSLLKTADLAMYLTKEQGKNDFQIFTQEMMEKANETFSLQRDLNRALVNNEFELYYQPKISAKDGQICGAEALIRWNHPNLGMIPPNDFIHLAEESGMIVPIGDWVYQEACRQLRRWKEAGKEQIKISVNFSTLQFLQKDLVKRVASFLEENDIEGKWIEIEITESILVHSDQELLNKVIELKKIGIQIALDDFGKGYSSLDYLRKYGFNTIKLDRSFISDIDTNEESAAIASFMIALGKKLNINIVAEGVERKEQLAVLKKLECDELQGYLFSKPVRIAEFEKLWM</sequence>
<dbReference type="Pfam" id="PF00990">
    <property type="entry name" value="GGDEF"/>
    <property type="match status" value="1"/>
</dbReference>
<dbReference type="InterPro" id="IPR052155">
    <property type="entry name" value="Biofilm_reg_signaling"/>
</dbReference>
<dbReference type="SMART" id="SM00091">
    <property type="entry name" value="PAS"/>
    <property type="match status" value="2"/>
</dbReference>
<evidence type="ECO:0000313" key="5">
    <source>
        <dbReference type="EMBL" id="MDL4840187.1"/>
    </source>
</evidence>
<dbReference type="InterPro" id="IPR001633">
    <property type="entry name" value="EAL_dom"/>
</dbReference>
<dbReference type="Gene3D" id="3.30.70.270">
    <property type="match status" value="1"/>
</dbReference>
<dbReference type="InterPro" id="IPR000160">
    <property type="entry name" value="GGDEF_dom"/>
</dbReference>
<dbReference type="PROSITE" id="PS50112">
    <property type="entry name" value="PAS"/>
    <property type="match status" value="2"/>
</dbReference>
<dbReference type="InterPro" id="IPR013656">
    <property type="entry name" value="PAS_4"/>
</dbReference>
<dbReference type="InterPro" id="IPR000700">
    <property type="entry name" value="PAS-assoc_C"/>
</dbReference>
<dbReference type="Gene3D" id="3.20.20.450">
    <property type="entry name" value="EAL domain"/>
    <property type="match status" value="1"/>
</dbReference>
<dbReference type="PANTHER" id="PTHR44757:SF2">
    <property type="entry name" value="BIOFILM ARCHITECTURE MAINTENANCE PROTEIN MBAA"/>
    <property type="match status" value="1"/>
</dbReference>
<dbReference type="InterPro" id="IPR001610">
    <property type="entry name" value="PAC"/>
</dbReference>
<name>A0ABT7L4S8_9BACI</name>
<dbReference type="Pfam" id="PF08448">
    <property type="entry name" value="PAS_4"/>
    <property type="match status" value="1"/>
</dbReference>
<dbReference type="CDD" id="cd01948">
    <property type="entry name" value="EAL"/>
    <property type="match status" value="1"/>
</dbReference>
<dbReference type="InterPro" id="IPR000014">
    <property type="entry name" value="PAS"/>
</dbReference>
<dbReference type="PANTHER" id="PTHR44757">
    <property type="entry name" value="DIGUANYLATE CYCLASE DGCP"/>
    <property type="match status" value="1"/>
</dbReference>
<feature type="domain" description="EAL" evidence="3">
    <location>
        <begin position="434"/>
        <end position="685"/>
    </location>
</feature>
<dbReference type="SMART" id="SM00086">
    <property type="entry name" value="PAC"/>
    <property type="match status" value="2"/>
</dbReference>
<dbReference type="PROSITE" id="PS50883">
    <property type="entry name" value="EAL"/>
    <property type="match status" value="1"/>
</dbReference>
<reference evidence="5 6" key="1">
    <citation type="submission" date="2023-06" db="EMBL/GenBank/DDBJ databases">
        <title>Aquibacillus rhizosphaerae LR5S19.</title>
        <authorList>
            <person name="Sun J.-Q."/>
        </authorList>
    </citation>
    <scope>NUCLEOTIDE SEQUENCE [LARGE SCALE GENOMIC DNA]</scope>
    <source>
        <strain evidence="5 6">LR5S19</strain>
    </source>
</reference>
<dbReference type="SUPFAM" id="SSF141868">
    <property type="entry name" value="EAL domain-like"/>
    <property type="match status" value="1"/>
</dbReference>
<dbReference type="InterPro" id="IPR043128">
    <property type="entry name" value="Rev_trsase/Diguanyl_cyclase"/>
</dbReference>
<dbReference type="CDD" id="cd00130">
    <property type="entry name" value="PAS"/>
    <property type="match status" value="2"/>
</dbReference>
<dbReference type="NCBIfam" id="TIGR00254">
    <property type="entry name" value="GGDEF"/>
    <property type="match status" value="1"/>
</dbReference>
<dbReference type="Proteomes" id="UP001235343">
    <property type="component" value="Unassembled WGS sequence"/>
</dbReference>
<feature type="domain" description="PAC" evidence="2">
    <location>
        <begin position="209"/>
        <end position="260"/>
    </location>
</feature>
<dbReference type="Pfam" id="PF08447">
    <property type="entry name" value="PAS_3"/>
    <property type="match status" value="1"/>
</dbReference>
<dbReference type="InterPro" id="IPR035919">
    <property type="entry name" value="EAL_sf"/>
</dbReference>
<feature type="domain" description="PAS" evidence="1">
    <location>
        <begin position="135"/>
        <end position="204"/>
    </location>
</feature>
<feature type="domain" description="PAS" evidence="1">
    <location>
        <begin position="14"/>
        <end position="84"/>
    </location>
</feature>